<reference evidence="1" key="1">
    <citation type="submission" date="2020-03" db="EMBL/GenBank/DDBJ databases">
        <title>The deep terrestrial virosphere.</title>
        <authorList>
            <person name="Holmfeldt K."/>
            <person name="Nilsson E."/>
            <person name="Simone D."/>
            <person name="Lopez-Fernandez M."/>
            <person name="Wu X."/>
            <person name="de Brujin I."/>
            <person name="Lundin D."/>
            <person name="Andersson A."/>
            <person name="Bertilsson S."/>
            <person name="Dopson M."/>
        </authorList>
    </citation>
    <scope>NUCLEOTIDE SEQUENCE</scope>
    <source>
        <strain evidence="1">TM448A03648</strain>
    </source>
</reference>
<evidence type="ECO:0000313" key="1">
    <source>
        <dbReference type="EMBL" id="QJA53548.1"/>
    </source>
</evidence>
<dbReference type="EMBL" id="MT144430">
    <property type="protein sequence ID" value="QJA53548.1"/>
    <property type="molecule type" value="Genomic_DNA"/>
</dbReference>
<proteinExistence type="predicted"/>
<organism evidence="1">
    <name type="scientific">viral metagenome</name>
    <dbReference type="NCBI Taxonomy" id="1070528"/>
    <lineage>
        <taxon>unclassified sequences</taxon>
        <taxon>metagenomes</taxon>
        <taxon>organismal metagenomes</taxon>
    </lineage>
</organism>
<accession>A0A6H2A1A6</accession>
<name>A0A6H2A1A6_9ZZZZ</name>
<sequence>MNKVQKEEMKRIIEEQVRLNESAMLLAHDVLESGDEDTAFALYDIAHGMVIGLNGLRQMLWASSEKE</sequence>
<dbReference type="AlphaFoldDB" id="A0A6H2A1A6"/>
<protein>
    <submittedName>
        <fullName evidence="1">Uncharacterized protein</fullName>
    </submittedName>
</protein>
<gene>
    <name evidence="1" type="ORF">TM448A03648_0008</name>
</gene>